<dbReference type="HOGENOM" id="CLU_656833_0_0_9"/>
<dbReference type="STRING" id="626369.HMPREF0446_00056"/>
<protein>
    <submittedName>
        <fullName evidence="1">Uncharacterized protein</fullName>
    </submittedName>
</protein>
<dbReference type="OrthoDB" id="2054606at2"/>
<evidence type="ECO:0000313" key="1">
    <source>
        <dbReference type="EMBL" id="EEW93174.1"/>
    </source>
</evidence>
<reference evidence="1" key="1">
    <citation type="submission" date="2009-09" db="EMBL/GenBank/DDBJ databases">
        <authorList>
            <consortium name="The Broad Institute Genome Sequencing Platform"/>
            <person name="Ward D."/>
            <person name="Feldgarden M."/>
            <person name="Earl A."/>
            <person name="Young S.K."/>
            <person name="Zeng Q."/>
            <person name="Koehrsen M."/>
            <person name="Alvarado L."/>
            <person name="Berlin A."/>
            <person name="Bochicchio J."/>
            <person name="Borenstein D."/>
            <person name="Chapman S.B."/>
            <person name="Chen Z."/>
            <person name="Engels R."/>
            <person name="Freedman E."/>
            <person name="Gellesch M."/>
            <person name="Goldberg J."/>
            <person name="Griggs A."/>
            <person name="Gujja S."/>
            <person name="Heilman E."/>
            <person name="Heiman D."/>
            <person name="Hepburn T."/>
            <person name="Howarth C."/>
            <person name="Jen D."/>
            <person name="Larson L."/>
            <person name="Lewis B."/>
            <person name="Mehta T."/>
            <person name="Park D."/>
            <person name="Pearson M."/>
            <person name="Roberts A."/>
            <person name="Saif S."/>
            <person name="Shea T."/>
            <person name="Shenoy N."/>
            <person name="Sisk P."/>
            <person name="Stolte C."/>
            <person name="Sykes S."/>
            <person name="Thomson T."/>
            <person name="Walk T."/>
            <person name="White J."/>
            <person name="Yandava C."/>
            <person name="Sibley C.D."/>
            <person name="Field T.R."/>
            <person name="Grinwis M."/>
            <person name="Eshaghurshan C.S."/>
            <person name="Surette M.G."/>
            <person name="Haas B."/>
            <person name="Nusbaum C."/>
            <person name="Birren B."/>
        </authorList>
    </citation>
    <scope>NUCLEOTIDE SEQUENCE [LARGE SCALE GENOMIC DNA]</scope>
    <source>
        <strain evidence="1">ATCC 700633</strain>
    </source>
</reference>
<keyword evidence="2" id="KW-1185">Reference proteome</keyword>
<reference evidence="1" key="2">
    <citation type="submission" date="2011-10" db="EMBL/GenBank/DDBJ databases">
        <title>The Genome Sequence of Granulicatella elegans ATCC 700633.</title>
        <authorList>
            <consortium name="The Broad Institute Genome Sequencing Platform"/>
            <consortium name="The Broad Institute Genome Sequencing Center for Infectious Disease"/>
            <person name="Earl A."/>
            <person name="Ward D."/>
            <person name="Feldgarden M."/>
            <person name="Gevers D."/>
            <person name="Sibley C.D."/>
            <person name="Field T.R."/>
            <person name="Grinwis M."/>
            <person name="Eshaghurshan C.S."/>
            <person name="Surette M.G."/>
            <person name="Young S.K."/>
            <person name="Zeng Q."/>
            <person name="Gargeya S."/>
            <person name="Fitzgerald M."/>
            <person name="Haas B."/>
            <person name="Abouelleil A."/>
            <person name="Alvarado L."/>
            <person name="Arachchi H.M."/>
            <person name="Berlin A."/>
            <person name="Brown A."/>
            <person name="Chapman S.B."/>
            <person name="Chen Z."/>
            <person name="Dunbar C."/>
            <person name="Freedman E."/>
            <person name="Gearin G."/>
            <person name="Goldberg J."/>
            <person name="Griggs A."/>
            <person name="Gujja S."/>
            <person name="Heiman D."/>
            <person name="Howarth C."/>
            <person name="Larson L."/>
            <person name="Lui A."/>
            <person name="MacDonald P.J.P."/>
            <person name="Montmayeur A."/>
            <person name="Murphy C."/>
            <person name="Neiman D."/>
            <person name="Pearson M."/>
            <person name="Priest M."/>
            <person name="Roberts A."/>
            <person name="Saif S."/>
            <person name="Shea T."/>
            <person name="Shenoy N."/>
            <person name="Sisk P."/>
            <person name="Stolte C."/>
            <person name="Sykes S."/>
            <person name="Wortman J."/>
            <person name="Nusbaum C."/>
            <person name="Birren B."/>
        </authorList>
    </citation>
    <scope>NUCLEOTIDE SEQUENCE [LARGE SCALE GENOMIC DNA]</scope>
    <source>
        <strain evidence="1">ATCC 700633</strain>
    </source>
</reference>
<organism evidence="1 2">
    <name type="scientific">Granulicatella elegans ATCC 700633</name>
    <dbReference type="NCBI Taxonomy" id="626369"/>
    <lineage>
        <taxon>Bacteria</taxon>
        <taxon>Bacillati</taxon>
        <taxon>Bacillota</taxon>
        <taxon>Bacilli</taxon>
        <taxon>Lactobacillales</taxon>
        <taxon>Carnobacteriaceae</taxon>
        <taxon>Granulicatella</taxon>
    </lineage>
</organism>
<dbReference type="AlphaFoldDB" id="D0BJC1"/>
<accession>D0BJC1</accession>
<comment type="caution">
    <text evidence="1">The sequence shown here is derived from an EMBL/GenBank/DDBJ whole genome shotgun (WGS) entry which is preliminary data.</text>
</comment>
<sequence length="418" mass="48915">MRNKVRFKEKLFLGTTLSFEFDGSTIGKEATPNQWVHGKCSIENAFVSLKVNGEFLRVREVDQWIESLRKMKENEGTEPWHLSFEEEDIALYFSPKEYESDVCLLGIRLRPFIKGGRYLTEYYEISLFEEEIFKLLDFLESCREFSVASKEKVEPTYQDGEYKYCRVSFEGSRKQYVYLCHKNLEVEVGDYVTVPVGEYFQEVEAFVEKVFYGDEEAADFPIEELKYITNVVSSQQEAVSEYQLSIPREQIIYNSRENELREKTIFGSKNKTVNPVHILKTTIGEFWLEADGEVIPMHYEFTKLRVWKENLVNGSYRLRPAQLEELAGKTVVLKTSMDFEEMRYIKSYEGIDLLGAQWQWNQLAVGMWAEKVDPEHYEIEVDSNGVVYYPPAAKKASFGVAWKTYVDDEDATIWMNIE</sequence>
<gene>
    <name evidence="1" type="ORF">HMPREF0446_00056</name>
</gene>
<name>D0BJC1_9LACT</name>
<evidence type="ECO:0000313" key="2">
    <source>
        <dbReference type="Proteomes" id="UP000002939"/>
    </source>
</evidence>
<dbReference type="RefSeq" id="WP_006702329.1">
    <property type="nucleotide sequence ID" value="NZ_KI391971.1"/>
</dbReference>
<proteinExistence type="predicted"/>
<dbReference type="eggNOG" id="COG1397">
    <property type="taxonomic scope" value="Bacteria"/>
</dbReference>
<dbReference type="EMBL" id="ACRF02000016">
    <property type="protein sequence ID" value="EEW93174.1"/>
    <property type="molecule type" value="Genomic_DNA"/>
</dbReference>
<dbReference type="Proteomes" id="UP000002939">
    <property type="component" value="Unassembled WGS sequence"/>
</dbReference>